<name>A0A6A6QCL9_9PEZI</name>
<dbReference type="PROSITE" id="PS50157">
    <property type="entry name" value="ZINC_FINGER_C2H2_2"/>
    <property type="match status" value="1"/>
</dbReference>
<organism evidence="10 11">
    <name type="scientific">Lophium mytilinum</name>
    <dbReference type="NCBI Taxonomy" id="390894"/>
    <lineage>
        <taxon>Eukaryota</taxon>
        <taxon>Fungi</taxon>
        <taxon>Dikarya</taxon>
        <taxon>Ascomycota</taxon>
        <taxon>Pezizomycotina</taxon>
        <taxon>Dothideomycetes</taxon>
        <taxon>Pleosporomycetidae</taxon>
        <taxon>Mytilinidiales</taxon>
        <taxon>Mytilinidiaceae</taxon>
        <taxon>Lophium</taxon>
    </lineage>
</organism>
<dbReference type="Gene3D" id="3.30.160.60">
    <property type="entry name" value="Classic Zinc Finger"/>
    <property type="match status" value="2"/>
</dbReference>
<proteinExistence type="predicted"/>
<evidence type="ECO:0000256" key="5">
    <source>
        <dbReference type="ARBA" id="ARBA00023015"/>
    </source>
</evidence>
<evidence type="ECO:0000313" key="10">
    <source>
        <dbReference type="EMBL" id="KAF2489413.1"/>
    </source>
</evidence>
<keyword evidence="11" id="KW-1185">Reference proteome</keyword>
<feature type="domain" description="C2H2-type" evidence="9">
    <location>
        <begin position="125"/>
        <end position="150"/>
    </location>
</feature>
<keyword evidence="6" id="KW-0804">Transcription</keyword>
<dbReference type="InterPro" id="IPR013087">
    <property type="entry name" value="Znf_C2H2_type"/>
</dbReference>
<keyword evidence="5" id="KW-0805">Transcription regulation</keyword>
<dbReference type="GO" id="GO:0006357">
    <property type="term" value="P:regulation of transcription by RNA polymerase II"/>
    <property type="evidence" value="ECO:0007669"/>
    <property type="project" value="TreeGrafter"/>
</dbReference>
<dbReference type="OrthoDB" id="2687452at2759"/>
<evidence type="ECO:0000256" key="4">
    <source>
        <dbReference type="ARBA" id="ARBA00022833"/>
    </source>
</evidence>
<evidence type="ECO:0000256" key="2">
    <source>
        <dbReference type="ARBA" id="ARBA00022723"/>
    </source>
</evidence>
<dbReference type="PANTHER" id="PTHR46179">
    <property type="entry name" value="ZINC FINGER PROTEIN"/>
    <property type="match status" value="1"/>
</dbReference>
<dbReference type="SMART" id="SM00355">
    <property type="entry name" value="ZnF_C2H2"/>
    <property type="match status" value="5"/>
</dbReference>
<dbReference type="GO" id="GO:0008270">
    <property type="term" value="F:zinc ion binding"/>
    <property type="evidence" value="ECO:0007669"/>
    <property type="project" value="UniProtKB-KW"/>
</dbReference>
<dbReference type="Proteomes" id="UP000799750">
    <property type="component" value="Unassembled WGS sequence"/>
</dbReference>
<evidence type="ECO:0000256" key="8">
    <source>
        <dbReference type="PROSITE-ProRule" id="PRU00042"/>
    </source>
</evidence>
<dbReference type="AlphaFoldDB" id="A0A6A6QCL9"/>
<dbReference type="PANTHER" id="PTHR46179:SF13">
    <property type="entry name" value="C2H2-TYPE DOMAIN-CONTAINING PROTEIN"/>
    <property type="match status" value="1"/>
</dbReference>
<evidence type="ECO:0000256" key="6">
    <source>
        <dbReference type="ARBA" id="ARBA00023163"/>
    </source>
</evidence>
<keyword evidence="4" id="KW-0862">Zinc</keyword>
<evidence type="ECO:0000256" key="1">
    <source>
        <dbReference type="ARBA" id="ARBA00004123"/>
    </source>
</evidence>
<accession>A0A6A6QCL9</accession>
<dbReference type="PROSITE" id="PS00028">
    <property type="entry name" value="ZINC_FINGER_C2H2_1"/>
    <property type="match status" value="1"/>
</dbReference>
<keyword evidence="3 8" id="KW-0863">Zinc-finger</keyword>
<dbReference type="GO" id="GO:0005634">
    <property type="term" value="C:nucleus"/>
    <property type="evidence" value="ECO:0007669"/>
    <property type="project" value="UniProtKB-SubCell"/>
</dbReference>
<evidence type="ECO:0000256" key="3">
    <source>
        <dbReference type="ARBA" id="ARBA00022771"/>
    </source>
</evidence>
<gene>
    <name evidence="10" type="ORF">BU16DRAFT_531716</name>
</gene>
<protein>
    <recommendedName>
        <fullName evidence="9">C2H2-type domain-containing protein</fullName>
    </recommendedName>
</protein>
<evidence type="ECO:0000313" key="11">
    <source>
        <dbReference type="Proteomes" id="UP000799750"/>
    </source>
</evidence>
<evidence type="ECO:0000259" key="9">
    <source>
        <dbReference type="PROSITE" id="PS50157"/>
    </source>
</evidence>
<keyword evidence="2" id="KW-0479">Metal-binding</keyword>
<dbReference type="EMBL" id="MU004199">
    <property type="protein sequence ID" value="KAF2489413.1"/>
    <property type="molecule type" value="Genomic_DNA"/>
</dbReference>
<comment type="subcellular location">
    <subcellularLocation>
        <location evidence="1">Nucleus</location>
    </subcellularLocation>
</comment>
<evidence type="ECO:0000256" key="7">
    <source>
        <dbReference type="ARBA" id="ARBA00023242"/>
    </source>
</evidence>
<reference evidence="10" key="1">
    <citation type="journal article" date="2020" name="Stud. Mycol.">
        <title>101 Dothideomycetes genomes: a test case for predicting lifestyles and emergence of pathogens.</title>
        <authorList>
            <person name="Haridas S."/>
            <person name="Albert R."/>
            <person name="Binder M."/>
            <person name="Bloem J."/>
            <person name="Labutti K."/>
            <person name="Salamov A."/>
            <person name="Andreopoulos B."/>
            <person name="Baker S."/>
            <person name="Barry K."/>
            <person name="Bills G."/>
            <person name="Bluhm B."/>
            <person name="Cannon C."/>
            <person name="Castanera R."/>
            <person name="Culley D."/>
            <person name="Daum C."/>
            <person name="Ezra D."/>
            <person name="Gonzalez J."/>
            <person name="Henrissat B."/>
            <person name="Kuo A."/>
            <person name="Liang C."/>
            <person name="Lipzen A."/>
            <person name="Lutzoni F."/>
            <person name="Magnuson J."/>
            <person name="Mondo S."/>
            <person name="Nolan M."/>
            <person name="Ohm R."/>
            <person name="Pangilinan J."/>
            <person name="Park H.-J."/>
            <person name="Ramirez L."/>
            <person name="Alfaro M."/>
            <person name="Sun H."/>
            <person name="Tritt A."/>
            <person name="Yoshinaga Y."/>
            <person name="Zwiers L.-H."/>
            <person name="Turgeon B."/>
            <person name="Goodwin S."/>
            <person name="Spatafora J."/>
            <person name="Crous P."/>
            <person name="Grigoriev I."/>
        </authorList>
    </citation>
    <scope>NUCLEOTIDE SEQUENCE</scope>
    <source>
        <strain evidence="10">CBS 269.34</strain>
    </source>
</reference>
<sequence length="259" mass="28840">MCSSKPRSPGLAYLGLIDASGPTMAFSAHCAATVANASTSTIATVAELAPAIIDVEWSGPQKCHWQGCASKATFHSPSALKAHIRNMHVTPLLCTHPGCSYKKAFGKACDLKRHAASIHGTESEYPCPERDCKELFSRKDKMMKHAKEKHQLFKCSHNHCSTTVFAAQRESHMEDCHGRYECAMGSCKSGQMSYFTEKNLKRHLRTGHRMESEQVFYALDYSRPKYSNFEEDKALYVGVGWPSPLRDCASCFSQSHNEH</sequence>
<keyword evidence="7" id="KW-0539">Nucleus</keyword>
<dbReference type="InterPro" id="IPR051061">
    <property type="entry name" value="Zinc_finger_trans_reg"/>
</dbReference>